<dbReference type="InterPro" id="IPR002316">
    <property type="entry name" value="Pro-tRNA-ligase_IIa"/>
</dbReference>
<dbReference type="InterPro" id="IPR045864">
    <property type="entry name" value="aa-tRNA-synth_II/BPL/LPL"/>
</dbReference>
<evidence type="ECO:0000256" key="9">
    <source>
        <dbReference type="ARBA" id="ARBA00047671"/>
    </source>
</evidence>
<dbReference type="Proteomes" id="UP000229334">
    <property type="component" value="Unassembled WGS sequence"/>
</dbReference>
<accession>A0A2H0BL54</accession>
<keyword evidence="6" id="KW-0648">Protein biosynthesis</keyword>
<feature type="domain" description="Aminoacyl-transfer RNA synthetases class-II family profile" evidence="10">
    <location>
        <begin position="38"/>
        <end position="318"/>
    </location>
</feature>
<dbReference type="GO" id="GO:0005829">
    <property type="term" value="C:cytosol"/>
    <property type="evidence" value="ECO:0007669"/>
    <property type="project" value="TreeGrafter"/>
</dbReference>
<dbReference type="PRINTS" id="PR01046">
    <property type="entry name" value="TRNASYNTHPRO"/>
</dbReference>
<dbReference type="PANTHER" id="PTHR42753:SF2">
    <property type="entry name" value="PROLINE--TRNA LIGASE"/>
    <property type="match status" value="1"/>
</dbReference>
<name>A0A2H0BL54_9BACT</name>
<dbReference type="EMBL" id="PCSX01000019">
    <property type="protein sequence ID" value="PIP58279.1"/>
    <property type="molecule type" value="Genomic_DNA"/>
</dbReference>
<dbReference type="PROSITE" id="PS50862">
    <property type="entry name" value="AA_TRNA_LIGASE_II"/>
    <property type="match status" value="1"/>
</dbReference>
<dbReference type="SUPFAM" id="SSF52954">
    <property type="entry name" value="Class II aaRS ABD-related"/>
    <property type="match status" value="1"/>
</dbReference>
<keyword evidence="5" id="KW-0067">ATP-binding</keyword>
<comment type="caution">
    <text evidence="11">The sequence shown here is derived from an EMBL/GenBank/DDBJ whole genome shotgun (WGS) entry which is preliminary data.</text>
</comment>
<evidence type="ECO:0000256" key="2">
    <source>
        <dbReference type="ARBA" id="ARBA00019110"/>
    </source>
</evidence>
<evidence type="ECO:0000256" key="1">
    <source>
        <dbReference type="ARBA" id="ARBA00012831"/>
    </source>
</evidence>
<sequence>MLQSKLFAKTRREDPKDEVAKNAKLLIRAGFIHKESAGVYAFLPLGLKTLNKICQIIREEMNTLGAQEVQLTALQAPELWQKTDRWSDDKVDNWFKTELKSGGELGLGFTHEEPFAAIMSENVSSYKDLPLAVYQIQTKFRNELRAKSGIIRGREFLMKDLYSFHTNEKDLDEYHLKVRQAYENIFQRLGIADRTFFTFASGGVFSEFSYEFQTLAEAGEDLIYVDQEQKIAVNKEVYTTEVLAKQNLDKTKLKECQSIEVGNIFKLGTRFSEALGLDFVTESGERQPVVMGSYGLGPSRLMGVLAEILSDDKGLIWPLAVAPMALHLISLDQDEVALRLLTDLESAGIEALFDDRAVSAGEKFADADLLGLPYRVVVSAKNLATNQLEIKNRQSGAVEFIPVLELVAWAEKNLRP</sequence>
<dbReference type="EC" id="6.1.1.15" evidence="1"/>
<dbReference type="Gene3D" id="3.40.50.800">
    <property type="entry name" value="Anticodon-binding domain"/>
    <property type="match status" value="1"/>
</dbReference>
<dbReference type="Gene3D" id="3.30.930.10">
    <property type="entry name" value="Bira Bifunctional Protein, Domain 2"/>
    <property type="match status" value="1"/>
</dbReference>
<keyword evidence="3" id="KW-0436">Ligase</keyword>
<dbReference type="AlphaFoldDB" id="A0A2H0BL54"/>
<dbReference type="GO" id="GO:0005524">
    <property type="term" value="F:ATP binding"/>
    <property type="evidence" value="ECO:0007669"/>
    <property type="project" value="UniProtKB-KW"/>
</dbReference>
<dbReference type="InterPro" id="IPR004154">
    <property type="entry name" value="Anticodon-bd"/>
</dbReference>
<dbReference type="InterPro" id="IPR044140">
    <property type="entry name" value="ProRS_anticodon_short"/>
</dbReference>
<evidence type="ECO:0000256" key="5">
    <source>
        <dbReference type="ARBA" id="ARBA00022840"/>
    </source>
</evidence>
<dbReference type="Pfam" id="PF00587">
    <property type="entry name" value="tRNA-synt_2b"/>
    <property type="match status" value="1"/>
</dbReference>
<evidence type="ECO:0000256" key="6">
    <source>
        <dbReference type="ARBA" id="ARBA00022917"/>
    </source>
</evidence>
<dbReference type="Pfam" id="PF03129">
    <property type="entry name" value="HGTP_anticodon"/>
    <property type="match status" value="1"/>
</dbReference>
<evidence type="ECO:0000313" key="12">
    <source>
        <dbReference type="Proteomes" id="UP000229334"/>
    </source>
</evidence>
<keyword evidence="7 11" id="KW-0030">Aminoacyl-tRNA synthetase</keyword>
<protein>
    <recommendedName>
        <fullName evidence="2">Proline--tRNA ligase</fullName>
        <ecNumber evidence="1">6.1.1.15</ecNumber>
    </recommendedName>
    <alternativeName>
        <fullName evidence="8">Prolyl-tRNA synthetase</fullName>
    </alternativeName>
</protein>
<dbReference type="InterPro" id="IPR050062">
    <property type="entry name" value="Pro-tRNA_synthetase"/>
</dbReference>
<dbReference type="InterPro" id="IPR006195">
    <property type="entry name" value="aa-tRNA-synth_II"/>
</dbReference>
<gene>
    <name evidence="11" type="ORF">COX02_01135</name>
</gene>
<keyword evidence="4" id="KW-0547">Nucleotide-binding</keyword>
<evidence type="ECO:0000313" key="11">
    <source>
        <dbReference type="EMBL" id="PIP58279.1"/>
    </source>
</evidence>
<dbReference type="GO" id="GO:0006433">
    <property type="term" value="P:prolyl-tRNA aminoacylation"/>
    <property type="evidence" value="ECO:0007669"/>
    <property type="project" value="InterPro"/>
</dbReference>
<proteinExistence type="predicted"/>
<dbReference type="PANTHER" id="PTHR42753">
    <property type="entry name" value="MITOCHONDRIAL RIBOSOME PROTEIN L39/PROLYL-TRNA LIGASE FAMILY MEMBER"/>
    <property type="match status" value="1"/>
</dbReference>
<dbReference type="InterPro" id="IPR036621">
    <property type="entry name" value="Anticodon-bd_dom_sf"/>
</dbReference>
<evidence type="ECO:0000256" key="4">
    <source>
        <dbReference type="ARBA" id="ARBA00022741"/>
    </source>
</evidence>
<dbReference type="CDD" id="cd00861">
    <property type="entry name" value="ProRS_anticodon_short"/>
    <property type="match status" value="1"/>
</dbReference>
<dbReference type="InterPro" id="IPR002314">
    <property type="entry name" value="aa-tRNA-synt_IIb"/>
</dbReference>
<dbReference type="SUPFAM" id="SSF55681">
    <property type="entry name" value="Class II aaRS and biotin synthetases"/>
    <property type="match status" value="1"/>
</dbReference>
<dbReference type="GO" id="GO:0004827">
    <property type="term" value="F:proline-tRNA ligase activity"/>
    <property type="evidence" value="ECO:0007669"/>
    <property type="project" value="UniProtKB-EC"/>
</dbReference>
<reference evidence="11 12" key="1">
    <citation type="submission" date="2017-09" db="EMBL/GenBank/DDBJ databases">
        <title>Depth-based differentiation of microbial function through sediment-hosted aquifers and enrichment of novel symbionts in the deep terrestrial subsurface.</title>
        <authorList>
            <person name="Probst A.J."/>
            <person name="Ladd B."/>
            <person name="Jarett J.K."/>
            <person name="Geller-Mcgrath D.E."/>
            <person name="Sieber C.M."/>
            <person name="Emerson J.B."/>
            <person name="Anantharaman K."/>
            <person name="Thomas B.C."/>
            <person name="Malmstrom R."/>
            <person name="Stieglmeier M."/>
            <person name="Klingl A."/>
            <person name="Woyke T."/>
            <person name="Ryan C.M."/>
            <person name="Banfield J.F."/>
        </authorList>
    </citation>
    <scope>NUCLEOTIDE SEQUENCE [LARGE SCALE GENOMIC DNA]</scope>
    <source>
        <strain evidence="11">CG22_combo_CG10-13_8_21_14_all_37_9</strain>
    </source>
</reference>
<organism evidence="11 12">
    <name type="scientific">Candidatus Vogelbacteria bacterium CG22_combo_CG10-13_8_21_14_all_37_9</name>
    <dbReference type="NCBI Taxonomy" id="1975046"/>
    <lineage>
        <taxon>Bacteria</taxon>
        <taxon>Candidatus Vogeliibacteriota</taxon>
    </lineage>
</organism>
<comment type="catalytic activity">
    <reaction evidence="9">
        <text>tRNA(Pro) + L-proline + ATP = L-prolyl-tRNA(Pro) + AMP + diphosphate</text>
        <dbReference type="Rhea" id="RHEA:14305"/>
        <dbReference type="Rhea" id="RHEA-COMP:9700"/>
        <dbReference type="Rhea" id="RHEA-COMP:9702"/>
        <dbReference type="ChEBI" id="CHEBI:30616"/>
        <dbReference type="ChEBI" id="CHEBI:33019"/>
        <dbReference type="ChEBI" id="CHEBI:60039"/>
        <dbReference type="ChEBI" id="CHEBI:78442"/>
        <dbReference type="ChEBI" id="CHEBI:78532"/>
        <dbReference type="ChEBI" id="CHEBI:456215"/>
        <dbReference type="EC" id="6.1.1.15"/>
    </reaction>
</comment>
<evidence type="ECO:0000256" key="3">
    <source>
        <dbReference type="ARBA" id="ARBA00022598"/>
    </source>
</evidence>
<evidence type="ECO:0000256" key="8">
    <source>
        <dbReference type="ARBA" id="ARBA00029731"/>
    </source>
</evidence>
<evidence type="ECO:0000259" key="10">
    <source>
        <dbReference type="PROSITE" id="PS50862"/>
    </source>
</evidence>
<evidence type="ECO:0000256" key="7">
    <source>
        <dbReference type="ARBA" id="ARBA00023146"/>
    </source>
</evidence>